<proteinExistence type="predicted"/>
<feature type="transmembrane region" description="Helical" evidence="1">
    <location>
        <begin position="184"/>
        <end position="207"/>
    </location>
</feature>
<accession>A0A179V3F0</accession>
<organism evidence="2 3">
    <name type="scientific">Mycobacteroides immunogenum</name>
    <dbReference type="NCBI Taxonomy" id="83262"/>
    <lineage>
        <taxon>Bacteria</taxon>
        <taxon>Bacillati</taxon>
        <taxon>Actinomycetota</taxon>
        <taxon>Actinomycetes</taxon>
        <taxon>Mycobacteriales</taxon>
        <taxon>Mycobacteriaceae</taxon>
        <taxon>Mycobacteroides</taxon>
    </lineage>
</organism>
<dbReference type="Pfam" id="PF19656">
    <property type="entry name" value="DUF6159"/>
    <property type="match status" value="1"/>
</dbReference>
<sequence length="271" mass="28911">MFFSAKLSTSWQIFKASARVLRSRKELAVFPILSGLTIFLTGFAMVLVAALLLPTGSDTLPPTFYPLIVVAYFVLAYMAIFWQAALISQANVALEGGDPSVAGGIGAAAQRGARLIPWTLISGVVSWVLSEIEDRVPFIGRLLDVAWRVISFQVLPTIVLEDLSTIETIKKTKDTLKRSWGDNVIGVVGLGLFSALLVLPGAALVYLGASLWTTVVTPVLLALGALLIVAAVVIGSALTGIFQTALYRFTVDGHVPGPFAGIDLNQALRTR</sequence>
<evidence type="ECO:0000256" key="1">
    <source>
        <dbReference type="SAM" id="Phobius"/>
    </source>
</evidence>
<feature type="transmembrane region" description="Helical" evidence="1">
    <location>
        <begin position="219"/>
        <end position="242"/>
    </location>
</feature>
<dbReference type="InterPro" id="IPR046157">
    <property type="entry name" value="DUF6159"/>
</dbReference>
<keyword evidence="1" id="KW-0812">Transmembrane</keyword>
<keyword evidence="1" id="KW-1133">Transmembrane helix</keyword>
<feature type="transmembrane region" description="Helical" evidence="1">
    <location>
        <begin position="64"/>
        <end position="82"/>
    </location>
</feature>
<protein>
    <recommendedName>
        <fullName evidence="4">Glycerophosphoryl diester phosphodiesterase membrane domain-containing protein</fullName>
    </recommendedName>
</protein>
<evidence type="ECO:0000313" key="3">
    <source>
        <dbReference type="Proteomes" id="UP000186919"/>
    </source>
</evidence>
<dbReference type="Proteomes" id="UP000186919">
    <property type="component" value="Unassembled WGS sequence"/>
</dbReference>
<name>A0A179V3F0_9MYCO</name>
<dbReference type="EMBL" id="LQYE01000032">
    <property type="protein sequence ID" value="OAT66234.1"/>
    <property type="molecule type" value="Genomic_DNA"/>
</dbReference>
<keyword evidence="1" id="KW-0472">Membrane</keyword>
<comment type="caution">
    <text evidence="2">The sequence shown here is derived from an EMBL/GenBank/DDBJ whole genome shotgun (WGS) entry which is preliminary data.</text>
</comment>
<dbReference type="AlphaFoldDB" id="A0A179V3F0"/>
<feature type="transmembrane region" description="Helical" evidence="1">
    <location>
        <begin position="27"/>
        <end position="52"/>
    </location>
</feature>
<gene>
    <name evidence="2" type="ORF">AWB85_15840</name>
</gene>
<evidence type="ECO:0008006" key="4">
    <source>
        <dbReference type="Google" id="ProtNLM"/>
    </source>
</evidence>
<reference evidence="2 3" key="1">
    <citation type="submission" date="2016-01" db="EMBL/GenBank/DDBJ databases">
        <title>Mycobacterium immunogenum strain CD11_6 genome sequencing and assembly.</title>
        <authorList>
            <person name="Kaur G."/>
            <person name="Nair G.R."/>
            <person name="Mayilraj S."/>
        </authorList>
    </citation>
    <scope>NUCLEOTIDE SEQUENCE [LARGE SCALE GENOMIC DNA]</scope>
    <source>
        <strain evidence="2 3">CD11-6</strain>
    </source>
</reference>
<evidence type="ECO:0000313" key="2">
    <source>
        <dbReference type="EMBL" id="OAT66234.1"/>
    </source>
</evidence>